<protein>
    <submittedName>
        <fullName evidence="1">Uncharacterized protein</fullName>
    </submittedName>
</protein>
<dbReference type="PROSITE" id="PS51318">
    <property type="entry name" value="TAT"/>
    <property type="match status" value="1"/>
</dbReference>
<dbReference type="InterPro" id="IPR006311">
    <property type="entry name" value="TAT_signal"/>
</dbReference>
<dbReference type="Proteomes" id="UP001172738">
    <property type="component" value="Unassembled WGS sequence"/>
</dbReference>
<dbReference type="RefSeq" id="WP_301126250.1">
    <property type="nucleotide sequence ID" value="NZ_JAUHPV010000002.1"/>
</dbReference>
<proteinExistence type="predicted"/>
<evidence type="ECO:0000313" key="2">
    <source>
        <dbReference type="Proteomes" id="UP001172738"/>
    </source>
</evidence>
<keyword evidence="2" id="KW-1185">Reference proteome</keyword>
<accession>A0ABT8FYN6</accession>
<sequence length="281" mass="29596">MDQMDTAMPETLDVSRRHVMQGMAWAAPAILVASAVPAAASSLVTCNTANNGSVAALDSLGWAVAQGGLRQDAGGGVETGWTPAASGTLSQWNLGGGTGLAGASGFQSMSDNTLDNGNTVVTVTYTFDAVANTIYTIDFSTRMQHGFHEASRSARQSLVLTAEQSAGATQLIGITVDHGGSQLPATNRTDAQMRDLGYQMQPAAPQRTEGQASDADFADWSPTYTAMETGQVTLQFVFTLEPVYPIGSTIGDWDVTAWDRQVSDDIWLSEPRVFQSGCLST</sequence>
<organism evidence="1 2">
    <name type="scientific">Demequina zhanjiangensis</name>
    <dbReference type="NCBI Taxonomy" id="3051659"/>
    <lineage>
        <taxon>Bacteria</taxon>
        <taxon>Bacillati</taxon>
        <taxon>Actinomycetota</taxon>
        <taxon>Actinomycetes</taxon>
        <taxon>Micrococcales</taxon>
        <taxon>Demequinaceae</taxon>
        <taxon>Demequina</taxon>
    </lineage>
</organism>
<name>A0ABT8FYN6_9MICO</name>
<comment type="caution">
    <text evidence="1">The sequence shown here is derived from an EMBL/GenBank/DDBJ whole genome shotgun (WGS) entry which is preliminary data.</text>
</comment>
<gene>
    <name evidence="1" type="ORF">QQX04_03270</name>
</gene>
<evidence type="ECO:0000313" key="1">
    <source>
        <dbReference type="EMBL" id="MDN4472011.1"/>
    </source>
</evidence>
<reference evidence="1" key="1">
    <citation type="submission" date="2023-06" db="EMBL/GenBank/DDBJ databases">
        <title>SYSU T00b26.</title>
        <authorList>
            <person name="Gao L."/>
            <person name="Fang B.-Z."/>
            <person name="Li W.-J."/>
        </authorList>
    </citation>
    <scope>NUCLEOTIDE SEQUENCE</scope>
    <source>
        <strain evidence="1">SYSU T00b26</strain>
    </source>
</reference>
<dbReference type="EMBL" id="JAUHPV010000002">
    <property type="protein sequence ID" value="MDN4472011.1"/>
    <property type="molecule type" value="Genomic_DNA"/>
</dbReference>